<dbReference type="Proteomes" id="UP001108240">
    <property type="component" value="Unplaced"/>
</dbReference>
<sequence>MSKVFQKSKEQLQEEKRRAEIEKKAQEKYKEWLRKKKQDEMERKLQEKVCPADEKHIEKSSVGNFSKHYSRDYNNVNYPAPSFVNPIPWKPIHVPQQERTPRKGSALLPLLKTCSYLSSISHPKDSWIVCLQA</sequence>
<proteinExistence type="predicted"/>
<organism evidence="2 3">
    <name type="scientific">Cyprinus carpio carpio</name>
    <dbReference type="NCBI Taxonomy" id="630221"/>
    <lineage>
        <taxon>Eukaryota</taxon>
        <taxon>Metazoa</taxon>
        <taxon>Chordata</taxon>
        <taxon>Craniata</taxon>
        <taxon>Vertebrata</taxon>
        <taxon>Euteleostomi</taxon>
        <taxon>Actinopterygii</taxon>
        <taxon>Neopterygii</taxon>
        <taxon>Teleostei</taxon>
        <taxon>Ostariophysi</taxon>
        <taxon>Cypriniformes</taxon>
        <taxon>Cyprinidae</taxon>
        <taxon>Cyprininae</taxon>
        <taxon>Cyprinus</taxon>
    </lineage>
</organism>
<accession>A0A8C1BN28</accession>
<dbReference type="AlphaFoldDB" id="A0A8C1BN28"/>
<feature type="coiled-coil region" evidence="1">
    <location>
        <begin position="2"/>
        <end position="42"/>
    </location>
</feature>
<name>A0A8C1BN28_CYPCA</name>
<keyword evidence="1" id="KW-0175">Coiled coil</keyword>
<evidence type="ECO:0008006" key="4">
    <source>
        <dbReference type="Google" id="ProtNLM"/>
    </source>
</evidence>
<evidence type="ECO:0000313" key="3">
    <source>
        <dbReference type="Proteomes" id="UP001108240"/>
    </source>
</evidence>
<evidence type="ECO:0000256" key="1">
    <source>
        <dbReference type="SAM" id="Coils"/>
    </source>
</evidence>
<protein>
    <recommendedName>
        <fullName evidence="4">Coiled-coil domain-containing protein 34</fullName>
    </recommendedName>
</protein>
<evidence type="ECO:0000313" key="2">
    <source>
        <dbReference type="Ensembl" id="ENSCCRP00000034714.1"/>
    </source>
</evidence>
<reference evidence="2" key="1">
    <citation type="submission" date="2025-08" db="UniProtKB">
        <authorList>
            <consortium name="Ensembl"/>
        </authorList>
    </citation>
    <scope>IDENTIFICATION</scope>
</reference>
<keyword evidence="3" id="KW-1185">Reference proteome</keyword>
<dbReference type="GeneTree" id="ENSGT01030000236542"/>
<reference evidence="2" key="2">
    <citation type="submission" date="2025-09" db="UniProtKB">
        <authorList>
            <consortium name="Ensembl"/>
        </authorList>
    </citation>
    <scope>IDENTIFICATION</scope>
</reference>
<dbReference type="Ensembl" id="ENSCCRT00000037616.2">
    <property type="protein sequence ID" value="ENSCCRP00000034714.1"/>
    <property type="gene ID" value="ENSCCRG00000018636.2"/>
</dbReference>